<evidence type="ECO:0000256" key="3">
    <source>
        <dbReference type="ARBA" id="ARBA00022989"/>
    </source>
</evidence>
<dbReference type="RefSeq" id="WP_128759675.1">
    <property type="nucleotide sequence ID" value="NZ_QOVI01000001.1"/>
</dbReference>
<organism evidence="6 7">
    <name type="scientific">Leeuwenhoekiella aestuarii</name>
    <dbReference type="NCBI Taxonomy" id="2249426"/>
    <lineage>
        <taxon>Bacteria</taxon>
        <taxon>Pseudomonadati</taxon>
        <taxon>Bacteroidota</taxon>
        <taxon>Flavobacteriia</taxon>
        <taxon>Flavobacteriales</taxon>
        <taxon>Flavobacteriaceae</taxon>
        <taxon>Leeuwenhoekiella</taxon>
    </lineage>
</organism>
<evidence type="ECO:0000256" key="2">
    <source>
        <dbReference type="ARBA" id="ARBA00022692"/>
    </source>
</evidence>
<dbReference type="PANTHER" id="PTHR37306:SF1">
    <property type="entry name" value="COLICIN V PRODUCTION PROTEIN"/>
    <property type="match status" value="1"/>
</dbReference>
<proteinExistence type="predicted"/>
<dbReference type="GO" id="GO:0009403">
    <property type="term" value="P:toxin biosynthetic process"/>
    <property type="evidence" value="ECO:0007669"/>
    <property type="project" value="InterPro"/>
</dbReference>
<comment type="subcellular location">
    <subcellularLocation>
        <location evidence="1">Membrane</location>
        <topology evidence="1">Multi-pass membrane protein</topology>
    </subcellularLocation>
</comment>
<feature type="transmembrane region" description="Helical" evidence="5">
    <location>
        <begin position="61"/>
        <end position="82"/>
    </location>
</feature>
<feature type="transmembrane region" description="Helical" evidence="5">
    <location>
        <begin position="6"/>
        <end position="24"/>
    </location>
</feature>
<dbReference type="Proteomes" id="UP000289821">
    <property type="component" value="Unassembled WGS sequence"/>
</dbReference>
<dbReference type="GO" id="GO:0016020">
    <property type="term" value="C:membrane"/>
    <property type="evidence" value="ECO:0007669"/>
    <property type="project" value="UniProtKB-SubCell"/>
</dbReference>
<evidence type="ECO:0000256" key="1">
    <source>
        <dbReference type="ARBA" id="ARBA00004141"/>
    </source>
</evidence>
<dbReference type="EMBL" id="QOVI01000001">
    <property type="protein sequence ID" value="RXG18090.1"/>
    <property type="molecule type" value="Genomic_DNA"/>
</dbReference>
<evidence type="ECO:0000313" key="7">
    <source>
        <dbReference type="Proteomes" id="UP000289821"/>
    </source>
</evidence>
<reference evidence="6 7" key="1">
    <citation type="submission" date="2018-07" db="EMBL/GenBank/DDBJ databases">
        <title>Leeuwenhoekiella genomics.</title>
        <authorList>
            <person name="Tahon G."/>
            <person name="Willems A."/>
        </authorList>
    </citation>
    <scope>NUCLEOTIDE SEQUENCE [LARGE SCALE GENOMIC DNA]</scope>
    <source>
        <strain evidence="6 7">R-50232</strain>
    </source>
</reference>
<comment type="caution">
    <text evidence="6">The sequence shown here is derived from an EMBL/GenBank/DDBJ whole genome shotgun (WGS) entry which is preliminary data.</text>
</comment>
<feature type="transmembrane region" description="Helical" evidence="5">
    <location>
        <begin position="31"/>
        <end position="49"/>
    </location>
</feature>
<gene>
    <name evidence="6" type="ORF">DSM04_101278</name>
</gene>
<dbReference type="OrthoDB" id="9799585at2"/>
<keyword evidence="3 5" id="KW-1133">Transmembrane helix</keyword>
<keyword evidence="2 5" id="KW-0812">Transmembrane</keyword>
<evidence type="ECO:0000313" key="6">
    <source>
        <dbReference type="EMBL" id="RXG18090.1"/>
    </source>
</evidence>
<dbReference type="AlphaFoldDB" id="A0A4Q0NYT1"/>
<evidence type="ECO:0000256" key="4">
    <source>
        <dbReference type="ARBA" id="ARBA00023136"/>
    </source>
</evidence>
<accession>A0A4Q0NYT1</accession>
<keyword evidence="7" id="KW-1185">Reference proteome</keyword>
<dbReference type="InterPro" id="IPR003825">
    <property type="entry name" value="Colicin-V_CvpA"/>
</dbReference>
<feature type="transmembrane region" description="Helical" evidence="5">
    <location>
        <begin position="112"/>
        <end position="132"/>
    </location>
</feature>
<dbReference type="PANTHER" id="PTHR37306">
    <property type="entry name" value="COLICIN V PRODUCTION PROTEIN"/>
    <property type="match status" value="1"/>
</dbReference>
<keyword evidence="4 5" id="KW-0472">Membrane</keyword>
<name>A0A4Q0NYT1_9FLAO</name>
<protein>
    <submittedName>
        <fullName evidence="6">Membrane protein required for colicin V production</fullName>
    </submittedName>
</protein>
<evidence type="ECO:0000256" key="5">
    <source>
        <dbReference type="SAM" id="Phobius"/>
    </source>
</evidence>
<dbReference type="Pfam" id="PF02674">
    <property type="entry name" value="Colicin_V"/>
    <property type="match status" value="1"/>
</dbReference>
<sequence length="181" mass="20005">MNYLDIVIGILLIFGLFKGLKNGLLIEVASLIALILGVYGAIHFSYYAVEFLNEKVSWGEQTINLAAFAITFIIIVFVITLAGKVLTQVASFAMLGIVNKILGAVFGLLKTAFILSVILMFLAAMTNTLNIIDKETREQSVLYKTIEPLGPLFLPSILKEVDEFRDRNDQDENNSLELQSA</sequence>